<keyword evidence="2" id="KW-1185">Reference proteome</keyword>
<keyword evidence="1" id="KW-0238">DNA-binding</keyword>
<name>A0A542YQK2_9MICO</name>
<accession>A0A542YQK2</accession>
<evidence type="ECO:0000313" key="2">
    <source>
        <dbReference type="Proteomes" id="UP000319516"/>
    </source>
</evidence>
<comment type="caution">
    <text evidence="1">The sequence shown here is derived from an EMBL/GenBank/DDBJ whole genome shotgun (WGS) entry which is preliminary data.</text>
</comment>
<sequence length="369" mass="39599">MRITWAQALSWRLRRQFLASDGGSTGSPATVGEVVGRLGALPAWSGDPEYAVRIRQGEGAAGTVDRSLRDGTLVRVFAFRGATHLMTPDSAAVHLPLRAAGRMWERQSWQDFYHLAPGDWPELRTAVREAVADGPLTLPGLADTVTADRRYAHLREHLSEAGTFLKPFFWQGDLCFGPSLDGQPTVQALADNSRWPGLPDLDDAGREAVTGYLSAYGPATPDRVHYWLGEGLGAGRKRIRGWLADLADRLTEVEVDGEPALVPTHLAEDLAAAEPTDEVRLLTGHDQWALGPGTADTAVVPPTIRAAVTRGANLVTVGGVVSGTWKVTGSHFTVTWADGGGASPSRVEEEVARVGRLLGKELEPRQADG</sequence>
<dbReference type="AlphaFoldDB" id="A0A542YQK2"/>
<dbReference type="RefSeq" id="WP_141784515.1">
    <property type="nucleotide sequence ID" value="NZ_BAAAIK010000005.1"/>
</dbReference>
<dbReference type="GO" id="GO:0003677">
    <property type="term" value="F:DNA binding"/>
    <property type="evidence" value="ECO:0007669"/>
    <property type="project" value="UniProtKB-KW"/>
</dbReference>
<reference evidence="1 2" key="1">
    <citation type="submission" date="2019-06" db="EMBL/GenBank/DDBJ databases">
        <title>Sequencing the genomes of 1000 actinobacteria strains.</title>
        <authorList>
            <person name="Klenk H.-P."/>
        </authorList>
    </citation>
    <scope>NUCLEOTIDE SEQUENCE [LARGE SCALE GENOMIC DNA]</scope>
    <source>
        <strain evidence="1 2">DSM 12335</strain>
    </source>
</reference>
<organism evidence="1 2">
    <name type="scientific">Ornithinicoccus hortensis</name>
    <dbReference type="NCBI Taxonomy" id="82346"/>
    <lineage>
        <taxon>Bacteria</taxon>
        <taxon>Bacillati</taxon>
        <taxon>Actinomycetota</taxon>
        <taxon>Actinomycetes</taxon>
        <taxon>Micrococcales</taxon>
        <taxon>Intrasporangiaceae</taxon>
        <taxon>Ornithinicoccus</taxon>
    </lineage>
</organism>
<dbReference type="Proteomes" id="UP000319516">
    <property type="component" value="Unassembled WGS sequence"/>
</dbReference>
<dbReference type="InterPro" id="IPR009351">
    <property type="entry name" value="AlkZ-like"/>
</dbReference>
<dbReference type="PANTHER" id="PTHR38479:SF2">
    <property type="entry name" value="WINGED HELIX DNA-BINDING DOMAIN-CONTAINING PROTEIN"/>
    <property type="match status" value="1"/>
</dbReference>
<evidence type="ECO:0000313" key="1">
    <source>
        <dbReference type="EMBL" id="TQL50373.1"/>
    </source>
</evidence>
<dbReference type="PANTHER" id="PTHR38479">
    <property type="entry name" value="LMO0824 PROTEIN"/>
    <property type="match status" value="1"/>
</dbReference>
<dbReference type="Pfam" id="PF06224">
    <property type="entry name" value="AlkZ-like"/>
    <property type="match status" value="1"/>
</dbReference>
<dbReference type="OrthoDB" id="9148135at2"/>
<dbReference type="EMBL" id="VFOP01000001">
    <property type="protein sequence ID" value="TQL50373.1"/>
    <property type="molecule type" value="Genomic_DNA"/>
</dbReference>
<gene>
    <name evidence="1" type="ORF">FB467_1479</name>
</gene>
<proteinExistence type="predicted"/>
<protein>
    <submittedName>
        <fullName evidence="1">Winged helix DNA-binding protein</fullName>
    </submittedName>
</protein>